<feature type="domain" description="PDZ" evidence="2">
    <location>
        <begin position="796"/>
        <end position="870"/>
    </location>
</feature>
<accession>A0AA39FIM7</accession>
<dbReference type="Pfam" id="PF00595">
    <property type="entry name" value="PDZ"/>
    <property type="match status" value="2"/>
</dbReference>
<organism evidence="3 4">
    <name type="scientific">Microctonus aethiopoides</name>
    <dbReference type="NCBI Taxonomy" id="144406"/>
    <lineage>
        <taxon>Eukaryota</taxon>
        <taxon>Metazoa</taxon>
        <taxon>Ecdysozoa</taxon>
        <taxon>Arthropoda</taxon>
        <taxon>Hexapoda</taxon>
        <taxon>Insecta</taxon>
        <taxon>Pterygota</taxon>
        <taxon>Neoptera</taxon>
        <taxon>Endopterygota</taxon>
        <taxon>Hymenoptera</taxon>
        <taxon>Apocrita</taxon>
        <taxon>Ichneumonoidea</taxon>
        <taxon>Braconidae</taxon>
        <taxon>Euphorinae</taxon>
        <taxon>Microctonus</taxon>
    </lineage>
</organism>
<feature type="region of interest" description="Disordered" evidence="1">
    <location>
        <begin position="1"/>
        <end position="32"/>
    </location>
</feature>
<reference evidence="3" key="1">
    <citation type="journal article" date="2023" name="bioRxiv">
        <title>Scaffold-level genome assemblies of two parasitoid biocontrol wasps reveal the parthenogenesis mechanism and an associated novel virus.</title>
        <authorList>
            <person name="Inwood S."/>
            <person name="Skelly J."/>
            <person name="Guhlin J."/>
            <person name="Harrop T."/>
            <person name="Goldson S."/>
            <person name="Dearden P."/>
        </authorList>
    </citation>
    <scope>NUCLEOTIDE SEQUENCE</scope>
    <source>
        <strain evidence="3">Irish</strain>
        <tissue evidence="3">Whole body</tissue>
    </source>
</reference>
<dbReference type="AlphaFoldDB" id="A0AA39FIM7"/>
<keyword evidence="4" id="KW-1185">Reference proteome</keyword>
<dbReference type="InterPro" id="IPR001478">
    <property type="entry name" value="PDZ"/>
</dbReference>
<comment type="caution">
    <text evidence="3">The sequence shown here is derived from an EMBL/GenBank/DDBJ whole genome shotgun (WGS) entry which is preliminary data.</text>
</comment>
<evidence type="ECO:0000313" key="4">
    <source>
        <dbReference type="Proteomes" id="UP001168990"/>
    </source>
</evidence>
<dbReference type="PROSITE" id="PS50106">
    <property type="entry name" value="PDZ"/>
    <property type="match status" value="2"/>
</dbReference>
<dbReference type="SUPFAM" id="SSF50156">
    <property type="entry name" value="PDZ domain-like"/>
    <property type="match status" value="2"/>
</dbReference>
<dbReference type="EMBL" id="JAQQBS010000004">
    <property type="protein sequence ID" value="KAK0170044.1"/>
    <property type="molecule type" value="Genomic_DNA"/>
</dbReference>
<proteinExistence type="predicted"/>
<name>A0AA39FIM7_9HYME</name>
<feature type="compositionally biased region" description="Polar residues" evidence="1">
    <location>
        <begin position="9"/>
        <end position="32"/>
    </location>
</feature>
<evidence type="ECO:0000256" key="1">
    <source>
        <dbReference type="SAM" id="MobiDB-lite"/>
    </source>
</evidence>
<reference evidence="3" key="2">
    <citation type="submission" date="2023-03" db="EMBL/GenBank/DDBJ databases">
        <authorList>
            <person name="Inwood S.N."/>
            <person name="Skelly J.G."/>
            <person name="Guhlin J."/>
            <person name="Harrop T.W.R."/>
            <person name="Goldson S.G."/>
            <person name="Dearden P.K."/>
        </authorList>
    </citation>
    <scope>NUCLEOTIDE SEQUENCE</scope>
    <source>
        <strain evidence="3">Irish</strain>
        <tissue evidence="3">Whole body</tissue>
    </source>
</reference>
<sequence>MRLFKRSGTDPSPQLVSATSISPDETTSVTERNETNAQVHITSNDNEIEQRIKMPAPSSILSPRTGISTWGKRVGRKWDQLKRSDSTELISMSGRRRRWSPNRKNYCDPSDNKEKGDIFLKPKRISRVESLRNLFRGTERGSNSTNSKNKIIREEETSNVSLYTMEKALSEGALRTSKELPDSGNPRNETLNEKRNQLNLAISNLQEQQRVLDYILTNKNILKTNEGTKLARETLTKVSNNVCALQKETLNTTNSVRKNLFNTQTNNNENNRIRNRRLLLGPGIEDLLCNMRLARCDESGYDSDSTRAGADSPDSGQSSSALLDRKSRSFSITSEDYQGVDLSLVVNTPEKNHNPDIYREKTPPRQVDNIDYENENLLDESIKTDITVILNDDDNDTDSCDDEKIKKLVDNGVSVCLNENKSKSNVKNNIGNYINDNLNMLSPSSRRQENSSGHHAVTESNIYETPSKRLHSLDIDNMPLAQRVKIQNLQKSSKTPFKFKTRKLCNNSALNLLDNAASPSKDSPPATKIKSILSPNNIQYYSPKRSRSKMESDTSYNLLTENKIKRPVLMNASPPTPLSKVLTRRELKTMKIFVEKQGNLGLFVERQAAARPYYIITKIDPDGEAAKSNQFRIGDEIVRVCGRRLRGMTAVEARNAMRSCVGMVEFQIAREPSFNLGGELGDTWSENLIRTKSDSDVWTLRDKLPSANSCAANLILDFDSTENKFTNYFPHGTLRRNEKTVSTDCLNSLEYRNQTLSQDNSQKITGMKKFQVTKKSNCVPITPTRRTNSLSMECFTVILEKGSSKKLGFSIVGGSDSNKGSIGIFIKDIIPGRQAAEEGTLKIGDEILAINGQAMDGLTHAKALQMFKAAKPGKLILHIGRRDSSHKRLISHSQSYDCLEKLLECGED</sequence>
<feature type="region of interest" description="Disordered" evidence="1">
    <location>
        <begin position="300"/>
        <end position="323"/>
    </location>
</feature>
<feature type="domain" description="PDZ" evidence="2">
    <location>
        <begin position="589"/>
        <end position="672"/>
    </location>
</feature>
<dbReference type="PANTHER" id="PTHR11324">
    <property type="entry name" value="IL16-RELATED"/>
    <property type="match status" value="1"/>
</dbReference>
<gene>
    <name evidence="3" type="ORF">PV328_010655</name>
</gene>
<protein>
    <recommendedName>
        <fullName evidence="2">PDZ domain-containing protein</fullName>
    </recommendedName>
</protein>
<dbReference type="InterPro" id="IPR036034">
    <property type="entry name" value="PDZ_sf"/>
</dbReference>
<feature type="region of interest" description="Disordered" evidence="1">
    <location>
        <begin position="94"/>
        <end position="115"/>
    </location>
</feature>
<evidence type="ECO:0000259" key="2">
    <source>
        <dbReference type="PROSITE" id="PS50106"/>
    </source>
</evidence>
<dbReference type="CDD" id="cd00136">
    <property type="entry name" value="PDZ_canonical"/>
    <property type="match status" value="1"/>
</dbReference>
<dbReference type="Proteomes" id="UP001168990">
    <property type="component" value="Unassembled WGS sequence"/>
</dbReference>
<evidence type="ECO:0000313" key="3">
    <source>
        <dbReference type="EMBL" id="KAK0170044.1"/>
    </source>
</evidence>
<dbReference type="SMART" id="SM00228">
    <property type="entry name" value="PDZ"/>
    <property type="match status" value="2"/>
</dbReference>
<dbReference type="Gene3D" id="2.30.42.10">
    <property type="match status" value="2"/>
</dbReference>
<dbReference type="PANTHER" id="PTHR11324:SF16">
    <property type="entry name" value="PDZ DOMAIN-CONTAINING PROTEIN 2"/>
    <property type="match status" value="1"/>
</dbReference>